<evidence type="ECO:0000256" key="1">
    <source>
        <dbReference type="ARBA" id="ARBA00022723"/>
    </source>
</evidence>
<feature type="domain" description="Mandelate racemase/muconate lactonizing enzyme C-terminal" evidence="2">
    <location>
        <begin position="36"/>
        <end position="135"/>
    </location>
</feature>
<dbReference type="RefSeq" id="WP_068747895.1">
    <property type="nucleotide sequence ID" value="NZ_LOHZ01000023.1"/>
</dbReference>
<dbReference type="EMBL" id="LOHZ01000023">
    <property type="protein sequence ID" value="KYO66919.1"/>
    <property type="molecule type" value="Genomic_DNA"/>
</dbReference>
<dbReference type="Gene3D" id="3.30.390.10">
    <property type="entry name" value="Enolase-like, N-terminal domain"/>
    <property type="match status" value="1"/>
</dbReference>
<accession>A0A162MQ31</accession>
<dbReference type="Pfam" id="PF13378">
    <property type="entry name" value="MR_MLE_C"/>
    <property type="match status" value="1"/>
</dbReference>
<dbReference type="EC" id="5.1.1.-" evidence="3"/>
<name>A0A162MQ31_9FIRM</name>
<dbReference type="GO" id="GO:0016853">
    <property type="term" value="F:isomerase activity"/>
    <property type="evidence" value="ECO:0007669"/>
    <property type="project" value="UniProtKB-KW"/>
</dbReference>
<dbReference type="InterPro" id="IPR013342">
    <property type="entry name" value="Mandelate_racemase_C"/>
</dbReference>
<gene>
    <name evidence="3" type="primary">ykfB</name>
    <name evidence="3" type="ORF">ATZ99_07360</name>
</gene>
<dbReference type="STRING" id="520767.ATZ99_07360"/>
<dbReference type="AlphaFoldDB" id="A0A162MQ31"/>
<dbReference type="SMART" id="SM00922">
    <property type="entry name" value="MR_MLE"/>
    <property type="match status" value="1"/>
</dbReference>
<comment type="caution">
    <text evidence="3">The sequence shown here is derived from an EMBL/GenBank/DDBJ whole genome shotgun (WGS) entry which is preliminary data.</text>
</comment>
<keyword evidence="3" id="KW-0413">Isomerase</keyword>
<protein>
    <submittedName>
        <fullName evidence="3">L-Ala-D/L-Glu epimerase</fullName>
        <ecNumber evidence="3">5.1.1.-</ecNumber>
    </submittedName>
</protein>
<dbReference type="SFLD" id="SFLDG00180">
    <property type="entry name" value="muconate_cycloisomerase"/>
    <property type="match status" value="1"/>
</dbReference>
<dbReference type="PANTHER" id="PTHR48073">
    <property type="entry name" value="O-SUCCINYLBENZOATE SYNTHASE-RELATED"/>
    <property type="match status" value="1"/>
</dbReference>
<reference evidence="3 4" key="1">
    <citation type="submission" date="2015-12" db="EMBL/GenBank/DDBJ databases">
        <title>Draft genome of Thermovenabulum gondwanense isolated from a red thermophilic microbial mat colonisisng an outflow channel of a bore well.</title>
        <authorList>
            <person name="Patel B.K."/>
        </authorList>
    </citation>
    <scope>NUCLEOTIDE SEQUENCE [LARGE SCALE GENOMIC DNA]</scope>
    <source>
        <strain evidence="3 4">R270</strain>
    </source>
</reference>
<dbReference type="SFLD" id="SFLDF00009">
    <property type="entry name" value="o-succinylbenzoate_synthase"/>
    <property type="match status" value="1"/>
</dbReference>
<dbReference type="InterPro" id="IPR029065">
    <property type="entry name" value="Enolase_C-like"/>
</dbReference>
<dbReference type="InterPro" id="IPR036849">
    <property type="entry name" value="Enolase-like_C_sf"/>
</dbReference>
<dbReference type="PATRIC" id="fig|520767.4.peg.820"/>
<dbReference type="SUPFAM" id="SSF51604">
    <property type="entry name" value="Enolase C-terminal domain-like"/>
    <property type="match status" value="1"/>
</dbReference>
<dbReference type="PANTHER" id="PTHR48073:SF2">
    <property type="entry name" value="O-SUCCINYLBENZOATE SYNTHASE"/>
    <property type="match status" value="1"/>
</dbReference>
<dbReference type="SFLD" id="SFLDS00001">
    <property type="entry name" value="Enolase"/>
    <property type="match status" value="1"/>
</dbReference>
<dbReference type="Proteomes" id="UP000075737">
    <property type="component" value="Unassembled WGS sequence"/>
</dbReference>
<proteinExistence type="predicted"/>
<dbReference type="InterPro" id="IPR029017">
    <property type="entry name" value="Enolase-like_N"/>
</dbReference>
<keyword evidence="1" id="KW-0479">Metal-binding</keyword>
<dbReference type="Gene3D" id="3.20.20.120">
    <property type="entry name" value="Enolase-like C-terminal domain"/>
    <property type="match status" value="1"/>
</dbReference>
<organism evidence="3 4">
    <name type="scientific">Thermovenabulum gondwanense</name>
    <dbReference type="NCBI Taxonomy" id="520767"/>
    <lineage>
        <taxon>Bacteria</taxon>
        <taxon>Bacillati</taxon>
        <taxon>Bacillota</taxon>
        <taxon>Clostridia</taxon>
        <taxon>Thermosediminibacterales</taxon>
        <taxon>Thermosediminibacteraceae</taxon>
        <taxon>Thermovenabulum</taxon>
    </lineage>
</organism>
<keyword evidence="4" id="KW-1185">Reference proteome</keyword>
<sequence>MDQAIYGNYAAKACVYELLGGKVRDDIELTWVVGIKEDLKDAVKEAEYYVNMGYKVIKLKVGNSPEKDYQLVETIRNYFGDRIKIRLDANQGYDYPTSLKLFQELEKFNIESIEQPVKRWDIEGLRKFREKLKTPIMADEAVSNFHDVYNVVSNNAADIVNIKVGKVGGLLPAKKISNVIESAELRATAGSNLELGIGIAASIHFVASSKVLSYPHDLYIGIDLHENDIIKRGFNFVDGKVKCPELPGLGVEVDTEIFRS</sequence>
<evidence type="ECO:0000313" key="4">
    <source>
        <dbReference type="Proteomes" id="UP000075737"/>
    </source>
</evidence>
<evidence type="ECO:0000259" key="2">
    <source>
        <dbReference type="SMART" id="SM00922"/>
    </source>
</evidence>
<evidence type="ECO:0000313" key="3">
    <source>
        <dbReference type="EMBL" id="KYO66919.1"/>
    </source>
</evidence>
<dbReference type="GO" id="GO:0046872">
    <property type="term" value="F:metal ion binding"/>
    <property type="evidence" value="ECO:0007669"/>
    <property type="project" value="UniProtKB-KW"/>
</dbReference>
<dbReference type="OrthoDB" id="9775391at2"/>